<sequence length="455" mass="46563">MKRWRRIRGERGQATLETTGMLALAALLVLALVASLTTGAPALASQARAAICKVVTLGQGSCQASSPAAISHQPKDACVVSSQAADAKVSVSFVVTGSEGQKYQVERMSDGTYRITNATSGGASIGVGVGFDVTGTWDGNKYGASASANAHVGLEFTQGKVYTAHSRAELEKIMKGVLQSSVEDHMVGRGPIRWLTDKALDLTGLKNDLPPSSSEFIEGGIEGGAAANVTAVADGAAAKISVAEGLGYQKNNDGSTVAYYQAEVKGSAQAQLLYGDNAPQQAKAAADGKTKLLTQVTRDKNGKVTGVTVKTIMAGTANATENGYGGGKPDAAGYQENTITLPIKNPQDAAVANNFLLSQGLALGGSMIYPPAAAVAAAASVPATLGFADAARDHGYVTRQNFTEDSHSYGADFDAKLLAKVGGSVEVNTSNLTSTGGQYWDGTQFADWPGCGGGA</sequence>
<name>A0ABW2ANV1_9MICO</name>
<keyword evidence="2" id="KW-1185">Reference proteome</keyword>
<gene>
    <name evidence="1" type="ORF">ACFQDH_23010</name>
</gene>
<dbReference type="EMBL" id="JBHSWH010000001">
    <property type="protein sequence ID" value="MFC6708026.1"/>
    <property type="molecule type" value="Genomic_DNA"/>
</dbReference>
<dbReference type="RefSeq" id="WP_382404690.1">
    <property type="nucleotide sequence ID" value="NZ_JBHSWH010000001.1"/>
</dbReference>
<accession>A0ABW2ANV1</accession>
<reference evidence="2" key="1">
    <citation type="journal article" date="2019" name="Int. J. Syst. Evol. Microbiol.">
        <title>The Global Catalogue of Microorganisms (GCM) 10K type strain sequencing project: providing services to taxonomists for standard genome sequencing and annotation.</title>
        <authorList>
            <consortium name="The Broad Institute Genomics Platform"/>
            <consortium name="The Broad Institute Genome Sequencing Center for Infectious Disease"/>
            <person name="Wu L."/>
            <person name="Ma J."/>
        </authorList>
    </citation>
    <scope>NUCLEOTIDE SEQUENCE [LARGE SCALE GENOMIC DNA]</scope>
    <source>
        <strain evidence="2">CCUG 58127</strain>
    </source>
</reference>
<protein>
    <submittedName>
        <fullName evidence="1">Uncharacterized protein</fullName>
    </submittedName>
</protein>
<evidence type="ECO:0000313" key="2">
    <source>
        <dbReference type="Proteomes" id="UP001596298"/>
    </source>
</evidence>
<dbReference type="Proteomes" id="UP001596298">
    <property type="component" value="Unassembled WGS sequence"/>
</dbReference>
<evidence type="ECO:0000313" key="1">
    <source>
        <dbReference type="EMBL" id="MFC6708026.1"/>
    </source>
</evidence>
<organism evidence="1 2">
    <name type="scientific">Flexivirga alba</name>
    <dbReference type="NCBI Taxonomy" id="702742"/>
    <lineage>
        <taxon>Bacteria</taxon>
        <taxon>Bacillati</taxon>
        <taxon>Actinomycetota</taxon>
        <taxon>Actinomycetes</taxon>
        <taxon>Micrococcales</taxon>
        <taxon>Dermacoccaceae</taxon>
        <taxon>Flexivirga</taxon>
    </lineage>
</organism>
<comment type="caution">
    <text evidence="1">The sequence shown here is derived from an EMBL/GenBank/DDBJ whole genome shotgun (WGS) entry which is preliminary data.</text>
</comment>
<proteinExistence type="predicted"/>